<accession>H6SRA5</accession>
<proteinExistence type="predicted"/>
<organism evidence="2 3">
    <name type="scientific">Pararhodospirillum photometricum DSM 122</name>
    <dbReference type="NCBI Taxonomy" id="1150469"/>
    <lineage>
        <taxon>Bacteria</taxon>
        <taxon>Pseudomonadati</taxon>
        <taxon>Pseudomonadota</taxon>
        <taxon>Alphaproteobacteria</taxon>
        <taxon>Rhodospirillales</taxon>
        <taxon>Rhodospirillaceae</taxon>
        <taxon>Pararhodospirillum</taxon>
    </lineage>
</organism>
<keyword evidence="3" id="KW-1185">Reference proteome</keyword>
<sequence length="173" mass="19431">MPPPGPSRRVLRGPAPQESVLMANQPDFMFDFDFSKYLGDLKVPGLDMEALVSSQRRNLEALTQVNKTALDGMQAVMKRQAEILRQLVEEASQAAQDIVKAETPQDKLSRQTELTKEAFEKTVSNLRELMEMMAKSNTEVADVLNSRVGQILDEARDLVAKQQLPFKDLVKKD</sequence>
<dbReference type="eggNOG" id="COG5490">
    <property type="taxonomic scope" value="Bacteria"/>
</dbReference>
<dbReference type="EMBL" id="HE663493">
    <property type="protein sequence ID" value="CCG09827.1"/>
    <property type="molecule type" value="Genomic_DNA"/>
</dbReference>
<name>H6SRA5_PARPM</name>
<gene>
    <name evidence="2" type="primary">apm</name>
    <name evidence="2" type="ORF">RSPPHO_03201</name>
</gene>
<protein>
    <submittedName>
        <fullName evidence="2">Activator of polymer mobilization</fullName>
    </submittedName>
</protein>
<evidence type="ECO:0000313" key="2">
    <source>
        <dbReference type="EMBL" id="CCG09827.1"/>
    </source>
</evidence>
<feature type="domain" description="Phasin" evidence="1">
    <location>
        <begin position="51"/>
        <end position="148"/>
    </location>
</feature>
<evidence type="ECO:0000313" key="3">
    <source>
        <dbReference type="Proteomes" id="UP000033220"/>
    </source>
</evidence>
<dbReference type="STRING" id="1150469.RSPPHO_03201"/>
<dbReference type="AlphaFoldDB" id="H6SRA5"/>
<dbReference type="InterPro" id="IPR010127">
    <property type="entry name" value="Phasin_subfam-1"/>
</dbReference>
<dbReference type="KEGG" id="rpm:RSPPHO_03201"/>
<dbReference type="NCBIfam" id="TIGR01841">
    <property type="entry name" value="phasin"/>
    <property type="match status" value="1"/>
</dbReference>
<dbReference type="Pfam" id="PF09361">
    <property type="entry name" value="Phasin_2"/>
    <property type="match status" value="1"/>
</dbReference>
<dbReference type="InterPro" id="IPR018968">
    <property type="entry name" value="Phasin"/>
</dbReference>
<dbReference type="Proteomes" id="UP000033220">
    <property type="component" value="Chromosome DSM 122"/>
</dbReference>
<reference evidence="2 3" key="1">
    <citation type="submission" date="2012-02" db="EMBL/GenBank/DDBJ databases">
        <title>Shotgun genome sequence of Phaeospirillum photometricum DSM 122.</title>
        <authorList>
            <person name="Duquesne K."/>
            <person name="Sturgis J."/>
        </authorList>
    </citation>
    <scope>NUCLEOTIDE SEQUENCE [LARGE SCALE GENOMIC DNA]</scope>
    <source>
        <strain evidence="3">DSM122</strain>
    </source>
</reference>
<dbReference type="HOGENOM" id="CLU_133107_1_0_5"/>
<dbReference type="PATRIC" id="fig|1150469.3.peg.3604"/>
<evidence type="ECO:0000259" key="1">
    <source>
        <dbReference type="Pfam" id="PF09361"/>
    </source>
</evidence>